<dbReference type="AlphaFoldDB" id="A0A6A4S2J5"/>
<evidence type="ECO:0000313" key="2">
    <source>
        <dbReference type="EMBL" id="KAF0026759.1"/>
    </source>
</evidence>
<evidence type="ECO:0000256" key="1">
    <source>
        <dbReference type="SAM" id="MobiDB-lite"/>
    </source>
</evidence>
<gene>
    <name evidence="2" type="ORF">F2P81_021496</name>
</gene>
<dbReference type="Proteomes" id="UP000438429">
    <property type="component" value="Unassembled WGS sequence"/>
</dbReference>
<protein>
    <submittedName>
        <fullName evidence="2">Uncharacterized protein</fullName>
    </submittedName>
</protein>
<accession>A0A6A4S2J5</accession>
<evidence type="ECO:0000313" key="3">
    <source>
        <dbReference type="Proteomes" id="UP000438429"/>
    </source>
</evidence>
<name>A0A6A4S2J5_SCOMX</name>
<comment type="caution">
    <text evidence="2">The sequence shown here is derived from an EMBL/GenBank/DDBJ whole genome shotgun (WGS) entry which is preliminary data.</text>
</comment>
<proteinExistence type="predicted"/>
<organism evidence="2 3">
    <name type="scientific">Scophthalmus maximus</name>
    <name type="common">Turbot</name>
    <name type="synonym">Psetta maxima</name>
    <dbReference type="NCBI Taxonomy" id="52904"/>
    <lineage>
        <taxon>Eukaryota</taxon>
        <taxon>Metazoa</taxon>
        <taxon>Chordata</taxon>
        <taxon>Craniata</taxon>
        <taxon>Vertebrata</taxon>
        <taxon>Euteleostomi</taxon>
        <taxon>Actinopterygii</taxon>
        <taxon>Neopterygii</taxon>
        <taxon>Teleostei</taxon>
        <taxon>Neoteleostei</taxon>
        <taxon>Acanthomorphata</taxon>
        <taxon>Carangaria</taxon>
        <taxon>Pleuronectiformes</taxon>
        <taxon>Pleuronectoidei</taxon>
        <taxon>Scophthalmidae</taxon>
        <taxon>Scophthalmus</taxon>
    </lineage>
</organism>
<dbReference type="EMBL" id="VEVO01000019">
    <property type="protein sequence ID" value="KAF0026759.1"/>
    <property type="molecule type" value="Genomic_DNA"/>
</dbReference>
<reference evidence="2 3" key="1">
    <citation type="submission" date="2019-06" db="EMBL/GenBank/DDBJ databases">
        <title>Draft genomes of female and male turbot (Scophthalmus maximus).</title>
        <authorList>
            <person name="Xu H."/>
            <person name="Xu X.-W."/>
            <person name="Shao C."/>
            <person name="Chen S."/>
        </authorList>
    </citation>
    <scope>NUCLEOTIDE SEQUENCE [LARGE SCALE GENOMIC DNA]</scope>
    <source>
        <strain evidence="2">Ysfricsl-2016a</strain>
        <tissue evidence="2">Blood</tissue>
    </source>
</reference>
<feature type="compositionally biased region" description="Gly residues" evidence="1">
    <location>
        <begin position="1"/>
        <end position="11"/>
    </location>
</feature>
<sequence length="81" mass="8604">MSGRAGAGSDGGASPPPNAAQRGETKTMVGEEAGGFPTMQQCIRRRASLTSASRDEQRTFMTRSPEGTAECKCTEQEEHDL</sequence>
<feature type="compositionally biased region" description="Basic and acidic residues" evidence="1">
    <location>
        <begin position="72"/>
        <end position="81"/>
    </location>
</feature>
<feature type="region of interest" description="Disordered" evidence="1">
    <location>
        <begin position="1"/>
        <end position="81"/>
    </location>
</feature>